<evidence type="ECO:0000313" key="2">
    <source>
        <dbReference type="EMBL" id="GGO90195.1"/>
    </source>
</evidence>
<name>A0A917ZQV3_9ACTN</name>
<evidence type="ECO:0000313" key="3">
    <source>
        <dbReference type="Proteomes" id="UP000641932"/>
    </source>
</evidence>
<accession>A0A917ZQV3</accession>
<reference evidence="2" key="2">
    <citation type="submission" date="2020-09" db="EMBL/GenBank/DDBJ databases">
        <authorList>
            <person name="Sun Q."/>
            <person name="Zhou Y."/>
        </authorList>
    </citation>
    <scope>NUCLEOTIDE SEQUENCE</scope>
    <source>
        <strain evidence="2">CGMCC 4.7201</strain>
    </source>
</reference>
<dbReference type="AlphaFoldDB" id="A0A917ZQV3"/>
<proteinExistence type="predicted"/>
<keyword evidence="3" id="KW-1185">Reference proteome</keyword>
<evidence type="ECO:0000256" key="1">
    <source>
        <dbReference type="SAM" id="MobiDB-lite"/>
    </source>
</evidence>
<dbReference type="Proteomes" id="UP000641932">
    <property type="component" value="Unassembled WGS sequence"/>
</dbReference>
<dbReference type="EMBL" id="BMMS01000014">
    <property type="protein sequence ID" value="GGO90195.1"/>
    <property type="molecule type" value="Genomic_DNA"/>
</dbReference>
<comment type="caution">
    <text evidence="2">The sequence shown here is derived from an EMBL/GenBank/DDBJ whole genome shotgun (WGS) entry which is preliminary data.</text>
</comment>
<sequence length="160" mass="17900">MAVPLRSGEHDDSWIGPPRRPGQSLEEFVLGVHENDTRAPCLDQAKRRLADPGFTDHRHSWRFPESLTETAAHKFLVVDQHDVHCADVIHRSPACAIRRCGHDNASEMPRNAVGMFVGTPWERRAVAVADNAAAVPARGTVRTTMGQGRRGKRRIVPFRR</sequence>
<organism evidence="2 3">
    <name type="scientific">Wenjunlia tyrosinilytica</name>
    <dbReference type="NCBI Taxonomy" id="1544741"/>
    <lineage>
        <taxon>Bacteria</taxon>
        <taxon>Bacillati</taxon>
        <taxon>Actinomycetota</taxon>
        <taxon>Actinomycetes</taxon>
        <taxon>Kitasatosporales</taxon>
        <taxon>Streptomycetaceae</taxon>
        <taxon>Wenjunlia</taxon>
    </lineage>
</organism>
<feature type="region of interest" description="Disordered" evidence="1">
    <location>
        <begin position="1"/>
        <end position="21"/>
    </location>
</feature>
<gene>
    <name evidence="2" type="ORF">GCM10012280_35160</name>
</gene>
<reference evidence="2" key="1">
    <citation type="journal article" date="2014" name="Int. J. Syst. Evol. Microbiol.">
        <title>Complete genome sequence of Corynebacterium casei LMG S-19264T (=DSM 44701T), isolated from a smear-ripened cheese.</title>
        <authorList>
            <consortium name="US DOE Joint Genome Institute (JGI-PGF)"/>
            <person name="Walter F."/>
            <person name="Albersmeier A."/>
            <person name="Kalinowski J."/>
            <person name="Ruckert C."/>
        </authorList>
    </citation>
    <scope>NUCLEOTIDE SEQUENCE</scope>
    <source>
        <strain evidence="2">CGMCC 4.7201</strain>
    </source>
</reference>
<protein>
    <submittedName>
        <fullName evidence="2">Uncharacterized protein</fullName>
    </submittedName>
</protein>